<dbReference type="AlphaFoldDB" id="A0AA88JZ64"/>
<evidence type="ECO:0000313" key="2">
    <source>
        <dbReference type="EMBL" id="KAA9332243.1"/>
    </source>
</evidence>
<evidence type="ECO:0000256" key="1">
    <source>
        <dbReference type="SAM" id="MobiDB-lite"/>
    </source>
</evidence>
<sequence>MLPAQELLRPARGLPRPHFSSRSKGYAKEQLTLGEAQFKADWRGSPYHIVHSVEQALAIVTASGS</sequence>
<dbReference type="EMBL" id="VTWU01000004">
    <property type="protein sequence ID" value="KAA9332243.1"/>
    <property type="molecule type" value="Genomic_DNA"/>
</dbReference>
<keyword evidence="3" id="KW-1185">Reference proteome</keyword>
<proteinExistence type="predicted"/>
<accession>A0AA88JZ64</accession>
<dbReference type="RefSeq" id="WP_151079184.1">
    <property type="nucleotide sequence ID" value="NZ_VTWU01000004.1"/>
</dbReference>
<evidence type="ECO:0000313" key="3">
    <source>
        <dbReference type="Proteomes" id="UP000326380"/>
    </source>
</evidence>
<feature type="region of interest" description="Disordered" evidence="1">
    <location>
        <begin position="1"/>
        <end position="25"/>
    </location>
</feature>
<reference evidence="2 3" key="1">
    <citation type="submission" date="2019-09" db="EMBL/GenBank/DDBJ databases">
        <title>Genome sequence of Hymenobacter sp. M3.</title>
        <authorList>
            <person name="Srinivasan S."/>
        </authorList>
    </citation>
    <scope>NUCLEOTIDE SEQUENCE [LARGE SCALE GENOMIC DNA]</scope>
    <source>
        <strain evidence="2 3">M3</strain>
    </source>
</reference>
<protein>
    <submittedName>
        <fullName evidence="2">Uncharacterized protein</fullName>
    </submittedName>
</protein>
<comment type="caution">
    <text evidence="2">The sequence shown here is derived from an EMBL/GenBank/DDBJ whole genome shotgun (WGS) entry which is preliminary data.</text>
</comment>
<name>A0AA88JZ64_9BACT</name>
<organism evidence="2 3">
    <name type="scientific">Hymenobacter busanensis</name>
    <dbReference type="NCBI Taxonomy" id="2607656"/>
    <lineage>
        <taxon>Bacteria</taxon>
        <taxon>Pseudomonadati</taxon>
        <taxon>Bacteroidota</taxon>
        <taxon>Cytophagia</taxon>
        <taxon>Cytophagales</taxon>
        <taxon>Hymenobacteraceae</taxon>
        <taxon>Hymenobacter</taxon>
    </lineage>
</organism>
<dbReference type="Proteomes" id="UP000326380">
    <property type="component" value="Unassembled WGS sequence"/>
</dbReference>
<gene>
    <name evidence="2" type="ORF">F0P96_12230</name>
</gene>